<accession>A0A2Z7AQ69</accession>
<sequence>MCCESRMNERMKSLCNVRRTWLGLGKFYIANWCVSGNPSSHKGWMSRYFFVKRISSREKPWGCDMSWRDDARTQPPPTPERAPDLTDFLRVTKEKCFNAQELIEEDLLCYFKFRERMSKAEMLRALKEKKADPEGASRSLNKGKRKSTEEGGEKRKKRHHEKKARESDRDKVSGETTKETLSSGGQNLEQQTNETSYEYLDASNISFVAKPSGSVSLDFTHRLISDKDYDLVNSVPDLAALESASLHFMQALVWSGSVANRLIRAREEITKTKHSMDEMLEIHEGLMKQLTEIRANNDKSARALRAEEENRALQAEVDRWKGEAENSWELGKEKFLQSKGFKVLCSGKALTFFEKGFDGCLAQFRESGYTEEESGPLPRRGARSGKYV</sequence>
<feature type="region of interest" description="Disordered" evidence="2">
    <location>
        <begin position="126"/>
        <end position="191"/>
    </location>
</feature>
<dbReference type="EMBL" id="KV013429">
    <property type="protein sequence ID" value="KZV23608.1"/>
    <property type="molecule type" value="Genomic_DNA"/>
</dbReference>
<reference evidence="3 4" key="1">
    <citation type="journal article" date="2015" name="Proc. Natl. Acad. Sci. U.S.A.">
        <title>The resurrection genome of Boea hygrometrica: A blueprint for survival of dehydration.</title>
        <authorList>
            <person name="Xiao L."/>
            <person name="Yang G."/>
            <person name="Zhang L."/>
            <person name="Yang X."/>
            <person name="Zhao S."/>
            <person name="Ji Z."/>
            <person name="Zhou Q."/>
            <person name="Hu M."/>
            <person name="Wang Y."/>
            <person name="Chen M."/>
            <person name="Xu Y."/>
            <person name="Jin H."/>
            <person name="Xiao X."/>
            <person name="Hu G."/>
            <person name="Bao F."/>
            <person name="Hu Y."/>
            <person name="Wan P."/>
            <person name="Li L."/>
            <person name="Deng X."/>
            <person name="Kuang T."/>
            <person name="Xiang C."/>
            <person name="Zhu J.K."/>
            <person name="Oliver M.J."/>
            <person name="He Y."/>
        </authorList>
    </citation>
    <scope>NUCLEOTIDE SEQUENCE [LARGE SCALE GENOMIC DNA]</scope>
    <source>
        <strain evidence="4">cv. XS01</strain>
    </source>
</reference>
<feature type="compositionally biased region" description="Basic and acidic residues" evidence="2">
    <location>
        <begin position="163"/>
        <end position="178"/>
    </location>
</feature>
<name>A0A2Z7AQ69_9LAMI</name>
<keyword evidence="1" id="KW-0175">Coiled coil</keyword>
<evidence type="ECO:0000256" key="2">
    <source>
        <dbReference type="SAM" id="MobiDB-lite"/>
    </source>
</evidence>
<feature type="compositionally biased region" description="Polar residues" evidence="2">
    <location>
        <begin position="179"/>
        <end position="191"/>
    </location>
</feature>
<evidence type="ECO:0000313" key="4">
    <source>
        <dbReference type="Proteomes" id="UP000250235"/>
    </source>
</evidence>
<protein>
    <submittedName>
        <fullName evidence="3">Uncharacterized protein</fullName>
    </submittedName>
</protein>
<organism evidence="3 4">
    <name type="scientific">Dorcoceras hygrometricum</name>
    <dbReference type="NCBI Taxonomy" id="472368"/>
    <lineage>
        <taxon>Eukaryota</taxon>
        <taxon>Viridiplantae</taxon>
        <taxon>Streptophyta</taxon>
        <taxon>Embryophyta</taxon>
        <taxon>Tracheophyta</taxon>
        <taxon>Spermatophyta</taxon>
        <taxon>Magnoliopsida</taxon>
        <taxon>eudicotyledons</taxon>
        <taxon>Gunneridae</taxon>
        <taxon>Pentapetalae</taxon>
        <taxon>asterids</taxon>
        <taxon>lamiids</taxon>
        <taxon>Lamiales</taxon>
        <taxon>Gesneriaceae</taxon>
        <taxon>Didymocarpoideae</taxon>
        <taxon>Trichosporeae</taxon>
        <taxon>Loxocarpinae</taxon>
        <taxon>Dorcoceras</taxon>
    </lineage>
</organism>
<gene>
    <name evidence="3" type="ORF">F511_24017</name>
</gene>
<proteinExistence type="predicted"/>
<evidence type="ECO:0000256" key="1">
    <source>
        <dbReference type="SAM" id="Coils"/>
    </source>
</evidence>
<keyword evidence="4" id="KW-1185">Reference proteome</keyword>
<feature type="coiled-coil region" evidence="1">
    <location>
        <begin position="290"/>
        <end position="323"/>
    </location>
</feature>
<dbReference type="AlphaFoldDB" id="A0A2Z7AQ69"/>
<dbReference type="Proteomes" id="UP000250235">
    <property type="component" value="Unassembled WGS sequence"/>
</dbReference>
<feature type="compositionally biased region" description="Basic and acidic residues" evidence="2">
    <location>
        <begin position="126"/>
        <end position="135"/>
    </location>
</feature>
<evidence type="ECO:0000313" key="3">
    <source>
        <dbReference type="EMBL" id="KZV23608.1"/>
    </source>
</evidence>